<evidence type="ECO:0000313" key="2">
    <source>
        <dbReference type="Proteomes" id="UP000800040"/>
    </source>
</evidence>
<name>A0A6A5KCR7_9PLEO</name>
<evidence type="ECO:0000313" key="1">
    <source>
        <dbReference type="EMBL" id="KAF1833127.1"/>
    </source>
</evidence>
<dbReference type="Proteomes" id="UP000800040">
    <property type="component" value="Unassembled WGS sequence"/>
</dbReference>
<gene>
    <name evidence="1" type="ORF">BDW02DRAFT_394838</name>
</gene>
<reference evidence="1" key="1">
    <citation type="submission" date="2020-01" db="EMBL/GenBank/DDBJ databases">
        <authorList>
            <consortium name="DOE Joint Genome Institute"/>
            <person name="Haridas S."/>
            <person name="Albert R."/>
            <person name="Binder M."/>
            <person name="Bloem J."/>
            <person name="Labutti K."/>
            <person name="Salamov A."/>
            <person name="Andreopoulos B."/>
            <person name="Baker S.E."/>
            <person name="Barry K."/>
            <person name="Bills G."/>
            <person name="Bluhm B.H."/>
            <person name="Cannon C."/>
            <person name="Castanera R."/>
            <person name="Culley D.E."/>
            <person name="Daum C."/>
            <person name="Ezra D."/>
            <person name="Gonzalez J.B."/>
            <person name="Henrissat B."/>
            <person name="Kuo A."/>
            <person name="Liang C."/>
            <person name="Lipzen A."/>
            <person name="Lutzoni F."/>
            <person name="Magnuson J."/>
            <person name="Mondo S."/>
            <person name="Nolan M."/>
            <person name="Ohm R."/>
            <person name="Pangilinan J."/>
            <person name="Park H.-J."/>
            <person name="Ramirez L."/>
            <person name="Alfaro M."/>
            <person name="Sun H."/>
            <person name="Tritt A."/>
            <person name="Yoshinaga Y."/>
            <person name="Zwiers L.-H."/>
            <person name="Turgeon B.G."/>
            <person name="Goodwin S.B."/>
            <person name="Spatafora J.W."/>
            <person name="Crous P.W."/>
            <person name="Grigoriev I.V."/>
        </authorList>
    </citation>
    <scope>NUCLEOTIDE SEQUENCE</scope>
    <source>
        <strain evidence="1">P77</strain>
    </source>
</reference>
<accession>A0A6A5KCR7</accession>
<dbReference type="EMBL" id="ML975324">
    <property type="protein sequence ID" value="KAF1833127.1"/>
    <property type="molecule type" value="Genomic_DNA"/>
</dbReference>
<proteinExistence type="predicted"/>
<keyword evidence="2" id="KW-1185">Reference proteome</keyword>
<sequence length="88" mass="10307">MLSCRKKRRIRSSLRVGWLRRGTRRWRRCRAERRWAPPTNRMECSTSVRTSVEARPSGLDGMGSVDVVWIAGWGRGWNGFGLIVVEWF</sequence>
<protein>
    <submittedName>
        <fullName evidence="1">Uncharacterized protein</fullName>
    </submittedName>
</protein>
<organism evidence="1 2">
    <name type="scientific">Decorospora gaudefroyi</name>
    <dbReference type="NCBI Taxonomy" id="184978"/>
    <lineage>
        <taxon>Eukaryota</taxon>
        <taxon>Fungi</taxon>
        <taxon>Dikarya</taxon>
        <taxon>Ascomycota</taxon>
        <taxon>Pezizomycotina</taxon>
        <taxon>Dothideomycetes</taxon>
        <taxon>Pleosporomycetidae</taxon>
        <taxon>Pleosporales</taxon>
        <taxon>Pleosporineae</taxon>
        <taxon>Pleosporaceae</taxon>
        <taxon>Decorospora</taxon>
    </lineage>
</organism>
<dbReference type="AlphaFoldDB" id="A0A6A5KCR7"/>